<dbReference type="Proteomes" id="UP001148662">
    <property type="component" value="Unassembled WGS sequence"/>
</dbReference>
<proteinExistence type="predicted"/>
<protein>
    <submittedName>
        <fullName evidence="1">Uncharacterized protein</fullName>
    </submittedName>
</protein>
<gene>
    <name evidence="1" type="ORF">NM688_g1089</name>
</gene>
<comment type="caution">
    <text evidence="1">The sequence shown here is derived from an EMBL/GenBank/DDBJ whole genome shotgun (WGS) entry which is preliminary data.</text>
</comment>
<accession>A0ACC1TC58</accession>
<dbReference type="EMBL" id="JANHOG010000107">
    <property type="protein sequence ID" value="KAJ3558147.1"/>
    <property type="molecule type" value="Genomic_DNA"/>
</dbReference>
<sequence>MPRDVEAQGLHLICTLFKDRPDLLLRLQDILPPTILLQLSDDFNTTSLVKVTKTNTVVWCAAFGLLDAGPVVPSTAADEKIIQMLISVLWIPERFQAVLNVQGGDARRTLDIMQNLLTDNTWWTRFSGRSRSAYGRDLGLPHRRRVRDLLLQLVRASGFVPSMFYIEEPQNTLKVTNASRPMALGQGGSCAVYKAIWNGRMPVAIKHFHHVTSVESAGQNDRAAAFEVTMMLQLHHPYIMRVLGLNTTSFKAGLQALRSPAIVMEVVEGGNMAVYITQHSNTYPIEKWLLQIAEALTYLHSEDIAHGDLKPDNIMIDSTSSIKLCDFGSAVFRPTGLGSIGDRYPRAGTVLFMAPEAVERMGMERSNAPADTYWPAPACDIYSFAMICIALYTRSWPAIQGLSPNADEGVINRAILEGRRPPRPANMTDALWTLVQQCWANDSRARPSARQVVASLKAIYGL</sequence>
<organism evidence="1 2">
    <name type="scientific">Phlebia brevispora</name>
    <dbReference type="NCBI Taxonomy" id="194682"/>
    <lineage>
        <taxon>Eukaryota</taxon>
        <taxon>Fungi</taxon>
        <taxon>Dikarya</taxon>
        <taxon>Basidiomycota</taxon>
        <taxon>Agaricomycotina</taxon>
        <taxon>Agaricomycetes</taxon>
        <taxon>Polyporales</taxon>
        <taxon>Meruliaceae</taxon>
        <taxon>Phlebia</taxon>
    </lineage>
</organism>
<reference evidence="1" key="1">
    <citation type="submission" date="2022-07" db="EMBL/GenBank/DDBJ databases">
        <title>Genome Sequence of Phlebia brevispora.</title>
        <authorList>
            <person name="Buettner E."/>
        </authorList>
    </citation>
    <scope>NUCLEOTIDE SEQUENCE</scope>
    <source>
        <strain evidence="1">MPL23</strain>
    </source>
</reference>
<name>A0ACC1TC58_9APHY</name>
<evidence type="ECO:0000313" key="1">
    <source>
        <dbReference type="EMBL" id="KAJ3558147.1"/>
    </source>
</evidence>
<evidence type="ECO:0000313" key="2">
    <source>
        <dbReference type="Proteomes" id="UP001148662"/>
    </source>
</evidence>
<keyword evidence="2" id="KW-1185">Reference proteome</keyword>